<reference evidence="2 3" key="1">
    <citation type="journal article" date="2014" name="Int. J. Syst. Evol. Microbiol.">
        <title>Complete genome sequence of Corynebacterium casei LMG S-19264T (=DSM 44701T), isolated from a smear-ripened cheese.</title>
        <authorList>
            <consortium name="US DOE Joint Genome Institute (JGI-PGF)"/>
            <person name="Walter F."/>
            <person name="Albersmeier A."/>
            <person name="Kalinowski J."/>
            <person name="Ruckert C."/>
        </authorList>
    </citation>
    <scope>NUCLEOTIDE SEQUENCE [LARGE SCALE GENOMIC DNA]</scope>
    <source>
        <strain evidence="2 3">IBRC-M 10912</strain>
    </source>
</reference>
<protein>
    <submittedName>
        <fullName evidence="2">Uncharacterized protein</fullName>
    </submittedName>
</protein>
<keyword evidence="1" id="KW-0472">Membrane</keyword>
<evidence type="ECO:0000313" key="2">
    <source>
        <dbReference type="EMBL" id="MFC4248551.1"/>
    </source>
</evidence>
<name>A0ABD5P3L2_9EURY</name>
<evidence type="ECO:0000313" key="3">
    <source>
        <dbReference type="Proteomes" id="UP001595821"/>
    </source>
</evidence>
<accession>A0ABD5P3L2</accession>
<dbReference type="InterPro" id="IPR058339">
    <property type="entry name" value="DUF8026"/>
</dbReference>
<gene>
    <name evidence="2" type="ORF">ACFOZ7_16700</name>
</gene>
<dbReference type="Pfam" id="PF26069">
    <property type="entry name" value="DUF8026"/>
    <property type="match status" value="1"/>
</dbReference>
<dbReference type="AlphaFoldDB" id="A0ABD5P3L2"/>
<feature type="transmembrane region" description="Helical" evidence="1">
    <location>
        <begin position="6"/>
        <end position="27"/>
    </location>
</feature>
<dbReference type="Proteomes" id="UP001595821">
    <property type="component" value="Unassembled WGS sequence"/>
</dbReference>
<dbReference type="GeneID" id="71853233"/>
<keyword evidence="1" id="KW-1133">Transmembrane helix</keyword>
<keyword evidence="1" id="KW-0812">Transmembrane</keyword>
<evidence type="ECO:0000256" key="1">
    <source>
        <dbReference type="SAM" id="Phobius"/>
    </source>
</evidence>
<sequence>MALSAGVLGMLAFTLLAFYGIAGWALVRTLRQESRKVEILEEQDRMDTYSPKALAELRDWIEDNPDDPLVDEARRRYNECVDTLETTDRHFYDWSDRETDRLEQIGGE</sequence>
<proteinExistence type="predicted"/>
<comment type="caution">
    <text evidence="2">The sequence shown here is derived from an EMBL/GenBank/DDBJ whole genome shotgun (WGS) entry which is preliminary data.</text>
</comment>
<dbReference type="RefSeq" id="WP_246972882.1">
    <property type="nucleotide sequence ID" value="NZ_CP095397.1"/>
</dbReference>
<dbReference type="EMBL" id="JBHSDJ010000124">
    <property type="protein sequence ID" value="MFC4248551.1"/>
    <property type="molecule type" value="Genomic_DNA"/>
</dbReference>
<organism evidence="2 3">
    <name type="scientific">Natribaculum luteum</name>
    <dbReference type="NCBI Taxonomy" id="1586232"/>
    <lineage>
        <taxon>Archaea</taxon>
        <taxon>Methanobacteriati</taxon>
        <taxon>Methanobacteriota</taxon>
        <taxon>Stenosarchaea group</taxon>
        <taxon>Halobacteria</taxon>
        <taxon>Halobacteriales</taxon>
        <taxon>Natrialbaceae</taxon>
        <taxon>Natribaculum</taxon>
    </lineage>
</organism>